<evidence type="ECO:0000256" key="3">
    <source>
        <dbReference type="ARBA" id="ARBA00023136"/>
    </source>
</evidence>
<organism evidence="5 6">
    <name type="scientific">Gimesia aquarii</name>
    <dbReference type="NCBI Taxonomy" id="2527964"/>
    <lineage>
        <taxon>Bacteria</taxon>
        <taxon>Pseudomonadati</taxon>
        <taxon>Planctomycetota</taxon>
        <taxon>Planctomycetia</taxon>
        <taxon>Planctomycetales</taxon>
        <taxon>Planctomycetaceae</taxon>
        <taxon>Gimesia</taxon>
    </lineage>
</organism>
<gene>
    <name evidence="5" type="ORF">V202x_23290</name>
</gene>
<dbReference type="InterPro" id="IPR050810">
    <property type="entry name" value="Bact_Secretion_Sys_Channel"/>
</dbReference>
<protein>
    <recommendedName>
        <fullName evidence="7">Secretin/TonB short N-terminal domain-containing protein</fullName>
    </recommendedName>
</protein>
<dbReference type="GO" id="GO:0009306">
    <property type="term" value="P:protein secretion"/>
    <property type="evidence" value="ECO:0007669"/>
    <property type="project" value="TreeGrafter"/>
</dbReference>
<dbReference type="GO" id="GO:0015627">
    <property type="term" value="C:type II protein secretion system complex"/>
    <property type="evidence" value="ECO:0007669"/>
    <property type="project" value="TreeGrafter"/>
</dbReference>
<evidence type="ECO:0008006" key="7">
    <source>
        <dbReference type="Google" id="ProtNLM"/>
    </source>
</evidence>
<evidence type="ECO:0000256" key="1">
    <source>
        <dbReference type="ARBA" id="ARBA00004370"/>
    </source>
</evidence>
<dbReference type="EMBL" id="CP037422">
    <property type="protein sequence ID" value="QDU08959.1"/>
    <property type="molecule type" value="Genomic_DNA"/>
</dbReference>
<keyword evidence="2 4" id="KW-0732">Signal</keyword>
<dbReference type="Gene3D" id="3.55.50.30">
    <property type="match status" value="1"/>
</dbReference>
<name>A0A517WUM2_9PLAN</name>
<sequence precursor="true">MKNKMTNMNPILSSKLMIVAICSLAAGWFVMAANAEVKQSTKQAQANKLISKTSFQAEPAVTALQPKEIMQPFYPALTKRTQEMQKALSADTKCDFPNVPLSEVLQFFQAQHGINIFLDAQALEQEGLTADEPINVSLNGVSLKSALNIILNPLGLDYVIDHEVLKITSQEEANQTLIVRIYPVADLCDTPDDYQALENVIRNTCLDLRKKNWSAAGLVIGSPNTQPIPQRNSTISIVPKCKAIVVNETDRVHNKITDLLSQLRQVRKDQEDLSTEKK</sequence>
<feature type="chain" id="PRO_5022069160" description="Secretin/TonB short N-terminal domain-containing protein" evidence="4">
    <location>
        <begin position="33"/>
        <end position="278"/>
    </location>
</feature>
<evidence type="ECO:0000313" key="5">
    <source>
        <dbReference type="EMBL" id="QDU08959.1"/>
    </source>
</evidence>
<evidence type="ECO:0000256" key="4">
    <source>
        <dbReference type="SAM" id="SignalP"/>
    </source>
</evidence>
<dbReference type="AlphaFoldDB" id="A0A517WUM2"/>
<keyword evidence="6" id="KW-1185">Reference proteome</keyword>
<feature type="signal peptide" evidence="4">
    <location>
        <begin position="1"/>
        <end position="32"/>
    </location>
</feature>
<evidence type="ECO:0000313" key="6">
    <source>
        <dbReference type="Proteomes" id="UP000318384"/>
    </source>
</evidence>
<accession>A0A517WUM2</accession>
<reference evidence="5 6" key="1">
    <citation type="submission" date="2019-03" db="EMBL/GenBank/DDBJ databases">
        <title>Deep-cultivation of Planctomycetes and their phenomic and genomic characterization uncovers novel biology.</title>
        <authorList>
            <person name="Wiegand S."/>
            <person name="Jogler M."/>
            <person name="Boedeker C."/>
            <person name="Pinto D."/>
            <person name="Vollmers J."/>
            <person name="Rivas-Marin E."/>
            <person name="Kohn T."/>
            <person name="Peeters S.H."/>
            <person name="Heuer A."/>
            <person name="Rast P."/>
            <person name="Oberbeckmann S."/>
            <person name="Bunk B."/>
            <person name="Jeske O."/>
            <person name="Meyerdierks A."/>
            <person name="Storesund J.E."/>
            <person name="Kallscheuer N."/>
            <person name="Luecker S."/>
            <person name="Lage O.M."/>
            <person name="Pohl T."/>
            <person name="Merkel B.J."/>
            <person name="Hornburger P."/>
            <person name="Mueller R.-W."/>
            <person name="Bruemmer F."/>
            <person name="Labrenz M."/>
            <person name="Spormann A.M."/>
            <person name="Op den Camp H."/>
            <person name="Overmann J."/>
            <person name="Amann R."/>
            <person name="Jetten M.S.M."/>
            <person name="Mascher T."/>
            <person name="Medema M.H."/>
            <person name="Devos D.P."/>
            <person name="Kaster A.-K."/>
            <person name="Ovreas L."/>
            <person name="Rohde M."/>
            <person name="Galperin M.Y."/>
            <person name="Jogler C."/>
        </authorList>
    </citation>
    <scope>NUCLEOTIDE SEQUENCE [LARGE SCALE GENOMIC DNA]</scope>
    <source>
        <strain evidence="5 6">V202</strain>
    </source>
</reference>
<dbReference type="Proteomes" id="UP000318384">
    <property type="component" value="Chromosome"/>
</dbReference>
<evidence type="ECO:0000256" key="2">
    <source>
        <dbReference type="ARBA" id="ARBA00022729"/>
    </source>
</evidence>
<comment type="subcellular location">
    <subcellularLocation>
        <location evidence="1">Membrane</location>
    </subcellularLocation>
</comment>
<keyword evidence="3" id="KW-0472">Membrane</keyword>
<dbReference type="PANTHER" id="PTHR30332:SF24">
    <property type="entry name" value="SECRETIN GSPD-RELATED"/>
    <property type="match status" value="1"/>
</dbReference>
<proteinExistence type="predicted"/>
<dbReference type="GO" id="GO:0016020">
    <property type="term" value="C:membrane"/>
    <property type="evidence" value="ECO:0007669"/>
    <property type="project" value="UniProtKB-SubCell"/>
</dbReference>
<dbReference type="PANTHER" id="PTHR30332">
    <property type="entry name" value="PROBABLE GENERAL SECRETION PATHWAY PROTEIN D"/>
    <property type="match status" value="1"/>
</dbReference>